<dbReference type="GO" id="GO:0030031">
    <property type="term" value="P:cell projection assembly"/>
    <property type="evidence" value="ECO:0007669"/>
    <property type="project" value="TreeGrafter"/>
</dbReference>
<evidence type="ECO:0000256" key="16">
    <source>
        <dbReference type="SAM" id="MobiDB-lite"/>
    </source>
</evidence>
<dbReference type="GO" id="GO:0030036">
    <property type="term" value="P:actin cytoskeleton organization"/>
    <property type="evidence" value="ECO:0007669"/>
    <property type="project" value="InterPro"/>
</dbReference>
<evidence type="ECO:0000313" key="18">
    <source>
        <dbReference type="Ensembl" id="ENSUMAP00000027472"/>
    </source>
</evidence>
<dbReference type="SMART" id="SM00033">
    <property type="entry name" value="CH"/>
    <property type="match status" value="1"/>
</dbReference>
<dbReference type="FunFam" id="1.10.418.10:FF:000064">
    <property type="entry name" value="Parvin, gamma"/>
    <property type="match status" value="1"/>
</dbReference>
<dbReference type="Ensembl" id="ENSUMAT00000032479.1">
    <property type="protein sequence ID" value="ENSUMAP00000027472.1"/>
    <property type="gene ID" value="ENSUMAG00000019938.1"/>
</dbReference>
<dbReference type="GO" id="GO:0003779">
    <property type="term" value="F:actin binding"/>
    <property type="evidence" value="ECO:0007669"/>
    <property type="project" value="UniProtKB-KW"/>
</dbReference>
<dbReference type="InterPro" id="IPR028433">
    <property type="entry name" value="Parvin"/>
</dbReference>
<dbReference type="GO" id="GO:0015629">
    <property type="term" value="C:actin cytoskeleton"/>
    <property type="evidence" value="ECO:0007669"/>
    <property type="project" value="TreeGrafter"/>
</dbReference>
<evidence type="ECO:0000256" key="10">
    <source>
        <dbReference type="ARBA" id="ARBA00023136"/>
    </source>
</evidence>
<keyword evidence="5" id="KW-1003">Cell membrane</keyword>
<dbReference type="GO" id="GO:0071963">
    <property type="term" value="P:establishment or maintenance of cell polarity regulating cell shape"/>
    <property type="evidence" value="ECO:0007669"/>
    <property type="project" value="TreeGrafter"/>
</dbReference>
<dbReference type="GO" id="GO:0005886">
    <property type="term" value="C:plasma membrane"/>
    <property type="evidence" value="ECO:0007669"/>
    <property type="project" value="UniProtKB-SubCell"/>
</dbReference>
<evidence type="ECO:0000256" key="13">
    <source>
        <dbReference type="ARBA" id="ARBA00057182"/>
    </source>
</evidence>
<dbReference type="FunFam" id="1.10.418.10:FF:000011">
    <property type="entry name" value="Parvin, beta"/>
    <property type="match status" value="1"/>
</dbReference>
<comment type="subunit">
    <text evidence="14">Interacts with ILK; the interaction promotes the establishment of cell polarity required for leukocyte migration. Interacts with ARHGEF6; the guanine nucleotide exchange factor activity of ARHGEF6 is essential for the PARVG-induced enhancement of cell spreading.</text>
</comment>
<dbReference type="CDD" id="cd21307">
    <property type="entry name" value="CH_PARVG_rpt2"/>
    <property type="match status" value="1"/>
</dbReference>
<dbReference type="AlphaFoldDB" id="A0A452V237"/>
<evidence type="ECO:0000256" key="3">
    <source>
        <dbReference type="ARBA" id="ARBA00004413"/>
    </source>
</evidence>
<dbReference type="OMA" id="SEHIVVQ"/>
<proteinExistence type="inferred from homology"/>
<dbReference type="PANTHER" id="PTHR12114:SF1">
    <property type="entry name" value="GAMMA-PARVIN"/>
    <property type="match status" value="1"/>
</dbReference>
<evidence type="ECO:0000256" key="1">
    <source>
        <dbReference type="ARBA" id="ARBA00004245"/>
    </source>
</evidence>
<evidence type="ECO:0000259" key="17">
    <source>
        <dbReference type="PROSITE" id="PS50021"/>
    </source>
</evidence>
<evidence type="ECO:0000256" key="7">
    <source>
        <dbReference type="ARBA" id="ARBA00022737"/>
    </source>
</evidence>
<dbReference type="GO" id="GO:0034446">
    <property type="term" value="P:substrate adhesion-dependent cell spreading"/>
    <property type="evidence" value="ECO:0007669"/>
    <property type="project" value="TreeGrafter"/>
</dbReference>
<comment type="subcellular location">
    <subcellularLocation>
        <location evidence="2">Cell junction</location>
        <location evidence="2">Focal adhesion</location>
    </subcellularLocation>
    <subcellularLocation>
        <location evidence="3">Cell membrane</location>
        <topology evidence="3">Peripheral membrane protein</topology>
        <orientation evidence="3">Cytoplasmic side</orientation>
    </subcellularLocation>
    <subcellularLocation>
        <location evidence="1">Cytoplasm</location>
        <location evidence="1">Cytoskeleton</location>
    </subcellularLocation>
</comment>
<keyword evidence="11" id="KW-0009">Actin-binding</keyword>
<feature type="domain" description="Calponin-homology (CH)" evidence="17">
    <location>
        <begin position="193"/>
        <end position="300"/>
    </location>
</feature>
<keyword evidence="8" id="KW-0130">Cell adhesion</keyword>
<dbReference type="InterPro" id="IPR036872">
    <property type="entry name" value="CH_dom_sf"/>
</dbReference>
<keyword evidence="7" id="KW-0677">Repeat</keyword>
<dbReference type="PROSITE" id="PS50021">
    <property type="entry name" value="CH"/>
    <property type="match status" value="2"/>
</dbReference>
<keyword evidence="9" id="KW-0007">Acetylation</keyword>
<dbReference type="InterPro" id="IPR001715">
    <property type="entry name" value="CH_dom"/>
</dbReference>
<dbReference type="SUPFAM" id="SSF47576">
    <property type="entry name" value="Calponin-homology domain, CH-domain"/>
    <property type="match status" value="1"/>
</dbReference>
<dbReference type="PIRSF" id="PIRSF039131">
    <property type="entry name" value="Parvin"/>
    <property type="match status" value="1"/>
</dbReference>
<keyword evidence="10" id="KW-0472">Membrane</keyword>
<reference evidence="18" key="1">
    <citation type="submission" date="2019-03" db="UniProtKB">
        <authorList>
            <consortium name="Ensembl"/>
        </authorList>
    </citation>
    <scope>IDENTIFICATION</scope>
</reference>
<evidence type="ECO:0000256" key="14">
    <source>
        <dbReference type="ARBA" id="ARBA00063607"/>
    </source>
</evidence>
<dbReference type="GeneTree" id="ENSGT00950000183194"/>
<evidence type="ECO:0000256" key="11">
    <source>
        <dbReference type="ARBA" id="ARBA00023203"/>
    </source>
</evidence>
<evidence type="ECO:0000256" key="2">
    <source>
        <dbReference type="ARBA" id="ARBA00004246"/>
    </source>
</evidence>
<dbReference type="Gene3D" id="1.10.418.10">
    <property type="entry name" value="Calponin-like domain"/>
    <property type="match status" value="2"/>
</dbReference>
<comment type="similarity">
    <text evidence="4">Belongs to the parvin family.</text>
</comment>
<keyword evidence="6" id="KW-0963">Cytoplasm</keyword>
<dbReference type="Pfam" id="PF00307">
    <property type="entry name" value="CH"/>
    <property type="match status" value="2"/>
</dbReference>
<organism evidence="18">
    <name type="scientific">Ursus maritimus</name>
    <name type="common">Polar bear</name>
    <name type="synonym">Thalarctos maritimus</name>
    <dbReference type="NCBI Taxonomy" id="29073"/>
    <lineage>
        <taxon>Eukaryota</taxon>
        <taxon>Metazoa</taxon>
        <taxon>Chordata</taxon>
        <taxon>Craniata</taxon>
        <taxon>Vertebrata</taxon>
        <taxon>Euteleostomi</taxon>
        <taxon>Mammalia</taxon>
        <taxon>Eutheria</taxon>
        <taxon>Laurasiatheria</taxon>
        <taxon>Carnivora</taxon>
        <taxon>Caniformia</taxon>
        <taxon>Ursidae</taxon>
        <taxon>Ursus</taxon>
    </lineage>
</organism>
<keyword evidence="12" id="KW-0206">Cytoskeleton</keyword>
<name>A0A452V237_URSMA</name>
<dbReference type="GO" id="GO:0005925">
    <property type="term" value="C:focal adhesion"/>
    <property type="evidence" value="ECO:0007669"/>
    <property type="project" value="UniProtKB-SubCell"/>
</dbReference>
<sequence>MESESLYNLLQLPKVTGPPAEEDLPQGEKKKYLPPTSRQDPKFEELQKVLMEWINAKLLPEHIVVRSLEEDIFDGLILHHLFQMLTGLRLEVEEMALTAPSQRRKLEVVLEAINGSLPPWSLEAIFSKDLLATLHLLVALAKHFQPDLPLPANVQVEVITMEVRGWHVMRCLLDLSAEDVFDELFKLAPEKVNTVKEAIVNFVNQRLDRLGLSVENLDTQFADGVFLLLLIGQLEGFFLHLKEFYITPASPAEMLHNVTLALELLKDEGLLDYPINPEDIVNKDAKSTLRVLYSLFRKHKLKESTDSKPQGPPN</sequence>
<evidence type="ECO:0000256" key="12">
    <source>
        <dbReference type="ARBA" id="ARBA00023212"/>
    </source>
</evidence>
<evidence type="ECO:0000256" key="5">
    <source>
        <dbReference type="ARBA" id="ARBA00022475"/>
    </source>
</evidence>
<evidence type="ECO:0000256" key="6">
    <source>
        <dbReference type="ARBA" id="ARBA00022490"/>
    </source>
</evidence>
<evidence type="ECO:0000256" key="8">
    <source>
        <dbReference type="ARBA" id="ARBA00022889"/>
    </source>
</evidence>
<protein>
    <recommendedName>
        <fullName evidence="15">Gamma-parvin</fullName>
    </recommendedName>
</protein>
<dbReference type="GO" id="GO:0005737">
    <property type="term" value="C:cytoplasm"/>
    <property type="evidence" value="ECO:0007669"/>
    <property type="project" value="TreeGrafter"/>
</dbReference>
<comment type="function">
    <text evidence="13">Plays a role with ILK in promoting the cell adhesion and spreading of leukocytes.</text>
</comment>
<evidence type="ECO:0000256" key="4">
    <source>
        <dbReference type="ARBA" id="ARBA00005666"/>
    </source>
</evidence>
<dbReference type="PANTHER" id="PTHR12114">
    <property type="entry name" value="PARVIN"/>
    <property type="match status" value="1"/>
</dbReference>
<gene>
    <name evidence="18" type="primary">PARVG</name>
</gene>
<evidence type="ECO:0000256" key="9">
    <source>
        <dbReference type="ARBA" id="ARBA00022990"/>
    </source>
</evidence>
<evidence type="ECO:0000256" key="15">
    <source>
        <dbReference type="ARBA" id="ARBA00073552"/>
    </source>
</evidence>
<feature type="region of interest" description="Disordered" evidence="16">
    <location>
        <begin position="1"/>
        <end position="39"/>
    </location>
</feature>
<feature type="domain" description="Calponin-homology (CH)" evidence="17">
    <location>
        <begin position="44"/>
        <end position="145"/>
    </location>
</feature>
<accession>A0A452V237</accession>